<dbReference type="OrthoDB" id="69587at2157"/>
<reference evidence="2 3" key="1">
    <citation type="submission" date="2016-10" db="EMBL/GenBank/DDBJ databases">
        <authorList>
            <person name="de Groot N.N."/>
        </authorList>
    </citation>
    <scope>NUCLEOTIDE SEQUENCE [LARGE SCALE GENOMIC DNA]</scope>
    <source>
        <strain evidence="3">EB21,IBRC-M 10013,KCTC 4048</strain>
    </source>
</reference>
<gene>
    <name evidence="2" type="ORF">SAMN05192554_101287</name>
</gene>
<organism evidence="2 3">
    <name type="scientific">Haloarchaeobius iranensis</name>
    <dbReference type="NCBI Taxonomy" id="996166"/>
    <lineage>
        <taxon>Archaea</taxon>
        <taxon>Methanobacteriati</taxon>
        <taxon>Methanobacteriota</taxon>
        <taxon>Stenosarchaea group</taxon>
        <taxon>Halobacteria</taxon>
        <taxon>Halobacteriales</taxon>
        <taxon>Halorubellaceae</taxon>
        <taxon>Haloarchaeobius</taxon>
    </lineage>
</organism>
<accession>A0A1G9SP36</accession>
<dbReference type="Pfam" id="PF08617">
    <property type="entry name" value="CGI-121"/>
    <property type="match status" value="1"/>
</dbReference>
<evidence type="ECO:0000256" key="1">
    <source>
        <dbReference type="ARBA" id="ARBA00005546"/>
    </source>
</evidence>
<dbReference type="AlphaFoldDB" id="A0A1G9SP36"/>
<dbReference type="Gene3D" id="3.30.2380.10">
    <property type="entry name" value="CGI121/TPRKB"/>
    <property type="match status" value="1"/>
</dbReference>
<keyword evidence="3" id="KW-1185">Reference proteome</keyword>
<protein>
    <submittedName>
        <fullName evidence="2">KEOPS complex subunit Cgi121</fullName>
    </submittedName>
</protein>
<dbReference type="STRING" id="996166.SAMN05192554_101287"/>
<dbReference type="InterPro" id="IPR016799">
    <property type="entry name" value="UCP022062"/>
</dbReference>
<evidence type="ECO:0000313" key="2">
    <source>
        <dbReference type="EMBL" id="SDM37144.1"/>
    </source>
</evidence>
<evidence type="ECO:0000313" key="3">
    <source>
        <dbReference type="Proteomes" id="UP000199370"/>
    </source>
</evidence>
<dbReference type="PIRSF" id="PIRSF022062">
    <property type="entry name" value="UCP022062"/>
    <property type="match status" value="1"/>
</dbReference>
<dbReference type="InterPro" id="IPR013926">
    <property type="entry name" value="CGI121/TPRKB"/>
</dbReference>
<name>A0A1G9SP36_9EURY</name>
<dbReference type="RefSeq" id="WP_089731236.1">
    <property type="nucleotide sequence ID" value="NZ_FNIA01000001.1"/>
</dbReference>
<dbReference type="NCBIfam" id="NF011465">
    <property type="entry name" value="PRK14886.1-1"/>
    <property type="match status" value="1"/>
</dbReference>
<proteinExistence type="inferred from homology"/>
<sequence length="174" mass="19003">MRVVQGRTPVADVDELLAFLDTVAAEHDCVVQAFDPRYVVDEAHLHVAVDRAARAWRRDDAIARDPGVEVLLYAAGRRQISRALELGVPEGTGVPVVAVVVSEFPDEPFETDDREAAAAAALAAEWSEDEVLETATDEARVCEFFDVCEAERAATDASLSELVRERVSLLVVEK</sequence>
<dbReference type="Proteomes" id="UP000199370">
    <property type="component" value="Unassembled WGS sequence"/>
</dbReference>
<dbReference type="InterPro" id="IPR036504">
    <property type="entry name" value="CGI121/TPRKB_sf"/>
</dbReference>
<comment type="similarity">
    <text evidence="1">Belongs to the CGI121/TPRKB family.</text>
</comment>
<dbReference type="SUPFAM" id="SSF143870">
    <property type="entry name" value="PF0523-like"/>
    <property type="match status" value="1"/>
</dbReference>
<dbReference type="EMBL" id="FNIA01000001">
    <property type="protein sequence ID" value="SDM37144.1"/>
    <property type="molecule type" value="Genomic_DNA"/>
</dbReference>